<reference evidence="2" key="1">
    <citation type="submission" date="2017-02" db="EMBL/GenBank/DDBJ databases">
        <authorList>
            <person name="Varghese N."/>
            <person name="Submissions S."/>
        </authorList>
    </citation>
    <scope>NUCLEOTIDE SEQUENCE [LARGE SCALE GENOMIC DNA]</scope>
    <source>
        <strain evidence="2">ATCC 51356</strain>
    </source>
</reference>
<proteinExistence type="predicted"/>
<name>A0A1T4NE61_9PORP</name>
<organism evidence="1 2">
    <name type="scientific">Porphyromonas circumdentaria</name>
    <dbReference type="NCBI Taxonomy" id="29524"/>
    <lineage>
        <taxon>Bacteria</taxon>
        <taxon>Pseudomonadati</taxon>
        <taxon>Bacteroidota</taxon>
        <taxon>Bacteroidia</taxon>
        <taxon>Bacteroidales</taxon>
        <taxon>Porphyromonadaceae</taxon>
        <taxon>Porphyromonas</taxon>
    </lineage>
</organism>
<keyword evidence="2" id="KW-1185">Reference proteome</keyword>
<protein>
    <submittedName>
        <fullName evidence="1">Uncharacterized protein</fullName>
    </submittedName>
</protein>
<sequence length="46" mass="5494">MGQKSKTYRIFFICNLRIYIFKLKICIFNLNIKKKAGVFDFYPVGL</sequence>
<accession>A0A1T4NE61</accession>
<evidence type="ECO:0000313" key="2">
    <source>
        <dbReference type="Proteomes" id="UP000190121"/>
    </source>
</evidence>
<dbReference type="AlphaFoldDB" id="A0A1T4NE61"/>
<gene>
    <name evidence="1" type="ORF">SAMN02745171_01072</name>
</gene>
<dbReference type="STRING" id="29524.SAMN02745171_01072"/>
<dbReference type="Proteomes" id="UP000190121">
    <property type="component" value="Unassembled WGS sequence"/>
</dbReference>
<dbReference type="EMBL" id="FUXE01000010">
    <property type="protein sequence ID" value="SJZ77068.1"/>
    <property type="molecule type" value="Genomic_DNA"/>
</dbReference>
<evidence type="ECO:0000313" key="1">
    <source>
        <dbReference type="EMBL" id="SJZ77068.1"/>
    </source>
</evidence>